<dbReference type="Pfam" id="PF02940">
    <property type="entry name" value="mRNA_triPase"/>
    <property type="match status" value="1"/>
</dbReference>
<keyword evidence="4 8" id="KW-0507">mRNA processing</keyword>
<evidence type="ECO:0000256" key="8">
    <source>
        <dbReference type="RuleBase" id="RU367053"/>
    </source>
</evidence>
<comment type="subcellular location">
    <subcellularLocation>
        <location evidence="2 8">Nucleus</location>
    </subcellularLocation>
</comment>
<dbReference type="AlphaFoldDB" id="A0A0M9F2K1"/>
<protein>
    <recommendedName>
        <fullName evidence="8">mRNA-capping enzyme subunit beta</fullName>
        <ecNumber evidence="8">3.6.1.74</ecNumber>
    </recommendedName>
    <alternativeName>
        <fullName evidence="8">mRNA 5'-phosphatase</fullName>
    </alternativeName>
    <alternativeName>
        <fullName evidence="8">mRNA 5'-triphosphate monophosphatase</fullName>
    </alternativeName>
</protein>
<evidence type="ECO:0000259" key="10">
    <source>
        <dbReference type="Pfam" id="PF02940"/>
    </source>
</evidence>
<feature type="compositionally biased region" description="Low complexity" evidence="9">
    <location>
        <begin position="158"/>
        <end position="169"/>
    </location>
</feature>
<comment type="subunit">
    <text evidence="8">Heterodimer. The mRNA-capping enzyme is composed of two separate chains alpha and beta, respectively a mRNA guanylyltransferase and an mRNA 5'-triphosphate monophosphatase.</text>
</comment>
<keyword evidence="12" id="KW-1185">Reference proteome</keyword>
<dbReference type="PANTHER" id="PTHR28118">
    <property type="entry name" value="POLYNUCLEOTIDE 5'-TRIPHOSPHATASE-RELATED"/>
    <property type="match status" value="1"/>
</dbReference>
<dbReference type="SUPFAM" id="SSF55154">
    <property type="entry name" value="CYTH-like phosphatases"/>
    <property type="match status" value="1"/>
</dbReference>
<comment type="catalytic activity">
    <reaction evidence="7">
        <text>a 5'-end triphospho-ribonucleoside in mRNA + H2O = a 5'-end diphospho-ribonucleoside in mRNA + phosphate + H(+)</text>
        <dbReference type="Rhea" id="RHEA:67004"/>
        <dbReference type="Rhea" id="RHEA-COMP:17164"/>
        <dbReference type="Rhea" id="RHEA-COMP:17165"/>
        <dbReference type="ChEBI" id="CHEBI:15377"/>
        <dbReference type="ChEBI" id="CHEBI:15378"/>
        <dbReference type="ChEBI" id="CHEBI:43474"/>
        <dbReference type="ChEBI" id="CHEBI:167616"/>
        <dbReference type="ChEBI" id="CHEBI:167618"/>
        <dbReference type="EC" id="3.6.1.74"/>
    </reaction>
    <physiologicalReaction direction="left-to-right" evidence="7">
        <dbReference type="Rhea" id="RHEA:67005"/>
    </physiologicalReaction>
</comment>
<feature type="region of interest" description="Disordered" evidence="9">
    <location>
        <begin position="1"/>
        <end position="508"/>
    </location>
</feature>
<feature type="compositionally biased region" description="Polar residues" evidence="9">
    <location>
        <begin position="1"/>
        <end position="11"/>
    </location>
</feature>
<comment type="similarity">
    <text evidence="3 8">Belongs to the fungal TPase family.</text>
</comment>
<keyword evidence="8" id="KW-0506">mRNA capping</keyword>
<dbReference type="InterPro" id="IPR040343">
    <property type="entry name" value="Cet1/Ctl1"/>
</dbReference>
<feature type="region of interest" description="Disordered" evidence="9">
    <location>
        <begin position="526"/>
        <end position="546"/>
    </location>
</feature>
<dbReference type="Gene3D" id="3.20.100.10">
    <property type="entry name" value="mRNA triphosphatase Cet1-like"/>
    <property type="match status" value="1"/>
</dbReference>
<dbReference type="InterPro" id="IPR037009">
    <property type="entry name" value="mRNA_triPase_Cet1_sf"/>
</dbReference>
<evidence type="ECO:0000313" key="11">
    <source>
        <dbReference type="EMBL" id="KPA44682.1"/>
    </source>
</evidence>
<dbReference type="GO" id="GO:0140818">
    <property type="term" value="F:mRNA 5'-triphosphate monophosphatase activity"/>
    <property type="evidence" value="ECO:0007669"/>
    <property type="project" value="UniProtKB-EC"/>
</dbReference>
<keyword evidence="5 8" id="KW-0378">Hydrolase</keyword>
<sequence length="867" mass="95179">MDLRSVLNTSEGGDRAPVKSAPKQQPPPHLQQQPRPQQQQQQMQRPSQSPAQAPASHPPYYHEYNRQQPPPHPSPGKPMPQEYIPHAARPHHPQSRPPSHHQPSPHQPPPGAYPPQSPYQAPGPYPGRPVPPPLQPAGSFHDARSPSGPTPGQSPYRASTTPSAASAAAGYPFPHTQSPVEVASPVQRHQHSPAQYPPRESFSQGPQVVPPGHVHGHYPATQQQQQHHQSSIPQTPPVGAAVNQQYLNQRPPSASRSAHSTPTPTSAHPQHPYGFVQNSSPVVASRPPPGEYGHSRQPSQPATPVGPPLSSGSRQTSVPGVFAQPSSPYQQRLSYTAATPVAQAQTQAQAQVKSSPPPPPPPAKGISSSYGSPAPDVHRRSQSHSERALSPSVSPKSRVPSLQSNPDPLAALAAADAKNKQSQPLSLPQPMAIDTERAATPAKRKLEDRVDSSPKQEPEEKRMKSSETNGDQVPFKRESESGPPSAPLSRKRRRYSQPPIWAQDSRRMAAMPSNANFVLQKRLHSHINGKQEQNTRPSRHASPETNRAIPAAHAAPPAEPGPQEILGPWEPSITGVKPFEDISRKVADFLFLNVLNAPDMMEISSKGIQFEVEAKLGTLIDKDTGHRRVERGVASECILMDSSRVAFESSMTEAAHKKNNDFLNEIVKSTHPRGPGGANHRVPVVYKHRRERDRFFDLPAELQDRVPGCVRKRLGKGKRIRVRVTHDQKTQEVLGKIIKARIADLDIHFPLLPMDCRISINLEMDWDGSLEELEQIPNPGDNPDRNKDRLSYTQGPYQIDLTQVIHAGPGGRLEKKHELEIEIDPKLLIDQGRKAASGAAHRYPELVEGLVDNIRVLTRKARDFEQQ</sequence>
<feature type="compositionally biased region" description="Basic and acidic residues" evidence="9">
    <location>
        <begin position="444"/>
        <end position="465"/>
    </location>
</feature>
<feature type="compositionally biased region" description="Pro residues" evidence="9">
    <location>
        <begin position="68"/>
        <end position="78"/>
    </location>
</feature>
<evidence type="ECO:0000256" key="1">
    <source>
        <dbReference type="ARBA" id="ARBA00001946"/>
    </source>
</evidence>
<feature type="compositionally biased region" description="Basic and acidic residues" evidence="9">
    <location>
        <begin position="376"/>
        <end position="387"/>
    </location>
</feature>
<feature type="domain" description="mRNA triphosphatase Cet1-like" evidence="10">
    <location>
        <begin position="580"/>
        <end position="823"/>
    </location>
</feature>
<dbReference type="GO" id="GO:0004651">
    <property type="term" value="F:polynucleotide 5'-phosphatase activity"/>
    <property type="evidence" value="ECO:0007669"/>
    <property type="project" value="UniProtKB-UniRule"/>
</dbReference>
<reference evidence="11 12" key="1">
    <citation type="submission" date="2015-04" db="EMBL/GenBank/DDBJ databases">
        <title>The draft genome sequence of Fusarium langsethiae, a T-2/HT-2 mycotoxin producer.</title>
        <authorList>
            <person name="Lysoe E."/>
            <person name="Divon H.H."/>
            <person name="Terzi V."/>
            <person name="Orru L."/>
            <person name="Lamontanara A."/>
            <person name="Kolseth A.-K."/>
            <person name="Frandsen R.J."/>
            <person name="Nielsen K."/>
            <person name="Thrane U."/>
        </authorList>
    </citation>
    <scope>NUCLEOTIDE SEQUENCE [LARGE SCALE GENOMIC DNA]</scope>
    <source>
        <strain evidence="11 12">Fl201059</strain>
    </source>
</reference>
<dbReference type="EMBL" id="JXCE01000023">
    <property type="protein sequence ID" value="KPA44682.1"/>
    <property type="molecule type" value="Genomic_DNA"/>
</dbReference>
<feature type="compositionally biased region" description="Low complexity" evidence="9">
    <location>
        <begin position="390"/>
        <end position="416"/>
    </location>
</feature>
<dbReference type="OrthoDB" id="272147at2759"/>
<dbReference type="InterPro" id="IPR033469">
    <property type="entry name" value="CYTH-like_dom_sf"/>
</dbReference>
<evidence type="ECO:0000256" key="2">
    <source>
        <dbReference type="ARBA" id="ARBA00004123"/>
    </source>
</evidence>
<evidence type="ECO:0000256" key="5">
    <source>
        <dbReference type="ARBA" id="ARBA00022801"/>
    </source>
</evidence>
<dbReference type="Proteomes" id="UP000037904">
    <property type="component" value="Unassembled WGS sequence"/>
</dbReference>
<organism evidence="11 12">
    <name type="scientific">Fusarium langsethiae</name>
    <dbReference type="NCBI Taxonomy" id="179993"/>
    <lineage>
        <taxon>Eukaryota</taxon>
        <taxon>Fungi</taxon>
        <taxon>Dikarya</taxon>
        <taxon>Ascomycota</taxon>
        <taxon>Pezizomycotina</taxon>
        <taxon>Sordariomycetes</taxon>
        <taxon>Hypocreomycetidae</taxon>
        <taxon>Hypocreales</taxon>
        <taxon>Nectriaceae</taxon>
        <taxon>Fusarium</taxon>
    </lineage>
</organism>
<dbReference type="PANTHER" id="PTHR28118:SF1">
    <property type="entry name" value="POLYNUCLEOTIDE 5'-TRIPHOSPHATASE CTL1-RELATED"/>
    <property type="match status" value="1"/>
</dbReference>
<dbReference type="EC" id="3.6.1.74" evidence="8"/>
<accession>A0A0M9F2K1</accession>
<dbReference type="GO" id="GO:0006370">
    <property type="term" value="P:7-methylguanosine mRNA capping"/>
    <property type="evidence" value="ECO:0007669"/>
    <property type="project" value="UniProtKB-UniRule"/>
</dbReference>
<feature type="compositionally biased region" description="Polar residues" evidence="9">
    <location>
        <begin position="242"/>
        <end position="268"/>
    </location>
</feature>
<dbReference type="InterPro" id="IPR004206">
    <property type="entry name" value="mRNA_triPase_Cet1"/>
</dbReference>
<evidence type="ECO:0000256" key="3">
    <source>
        <dbReference type="ARBA" id="ARBA00006345"/>
    </source>
</evidence>
<evidence type="ECO:0000256" key="9">
    <source>
        <dbReference type="SAM" id="MobiDB-lite"/>
    </source>
</evidence>
<evidence type="ECO:0000256" key="6">
    <source>
        <dbReference type="ARBA" id="ARBA00023242"/>
    </source>
</evidence>
<feature type="compositionally biased region" description="Polar residues" evidence="9">
    <location>
        <begin position="310"/>
        <end position="334"/>
    </location>
</feature>
<feature type="compositionally biased region" description="Low complexity" evidence="9">
    <location>
        <begin position="336"/>
        <end position="352"/>
    </location>
</feature>
<comment type="function">
    <text evidence="8">First step of mRNA capping. Converts the 5'-triphosphate end of a nascent mRNA chain into a diphosphate end.</text>
</comment>
<gene>
    <name evidence="11" type="ORF">FLAG1_02419</name>
</gene>
<feature type="compositionally biased region" description="Pro residues" evidence="9">
    <location>
        <begin position="105"/>
        <end position="135"/>
    </location>
</feature>
<comment type="cofactor">
    <cofactor evidence="1 8">
        <name>Mg(2+)</name>
        <dbReference type="ChEBI" id="CHEBI:18420"/>
    </cofactor>
</comment>
<keyword evidence="6 8" id="KW-0539">Nucleus</keyword>
<evidence type="ECO:0000256" key="7">
    <source>
        <dbReference type="ARBA" id="ARBA00047740"/>
    </source>
</evidence>
<evidence type="ECO:0000256" key="4">
    <source>
        <dbReference type="ARBA" id="ARBA00022664"/>
    </source>
</evidence>
<dbReference type="GO" id="GO:0031533">
    <property type="term" value="C:mRNA capping enzyme complex"/>
    <property type="evidence" value="ECO:0007669"/>
    <property type="project" value="UniProtKB-UniRule"/>
</dbReference>
<evidence type="ECO:0000313" key="12">
    <source>
        <dbReference type="Proteomes" id="UP000037904"/>
    </source>
</evidence>
<dbReference type="CDD" id="cd07470">
    <property type="entry name" value="CYTH-like_mRNA_RTPase"/>
    <property type="match status" value="1"/>
</dbReference>
<name>A0A0M9F2K1_FUSLA</name>
<feature type="compositionally biased region" description="Low complexity" evidence="9">
    <location>
        <begin position="30"/>
        <end position="59"/>
    </location>
</feature>
<proteinExistence type="inferred from homology"/>
<comment type="caution">
    <text evidence="11">The sequence shown here is derived from an EMBL/GenBank/DDBJ whole genome shotgun (WGS) entry which is preliminary data.</text>
</comment>